<gene>
    <name evidence="2" type="ORF">EUGRSUZ_F00375</name>
</gene>
<accession>A0A059BLK0</accession>
<name>A0A059BLK0_EUCGR</name>
<protein>
    <recommendedName>
        <fullName evidence="3">Secreted protein</fullName>
    </recommendedName>
</protein>
<organism evidence="2">
    <name type="scientific">Eucalyptus grandis</name>
    <name type="common">Flooded gum</name>
    <dbReference type="NCBI Taxonomy" id="71139"/>
    <lineage>
        <taxon>Eukaryota</taxon>
        <taxon>Viridiplantae</taxon>
        <taxon>Streptophyta</taxon>
        <taxon>Embryophyta</taxon>
        <taxon>Tracheophyta</taxon>
        <taxon>Spermatophyta</taxon>
        <taxon>Magnoliopsida</taxon>
        <taxon>eudicotyledons</taxon>
        <taxon>Gunneridae</taxon>
        <taxon>Pentapetalae</taxon>
        <taxon>rosids</taxon>
        <taxon>malvids</taxon>
        <taxon>Myrtales</taxon>
        <taxon>Myrtaceae</taxon>
        <taxon>Myrtoideae</taxon>
        <taxon>Eucalypteae</taxon>
        <taxon>Eucalyptus</taxon>
    </lineage>
</organism>
<dbReference type="AlphaFoldDB" id="A0A059BLK0"/>
<evidence type="ECO:0008006" key="3">
    <source>
        <dbReference type="Google" id="ProtNLM"/>
    </source>
</evidence>
<dbReference type="Gramene" id="KCW66580">
    <property type="protein sequence ID" value="KCW66580"/>
    <property type="gene ID" value="EUGRSUZ_F00375"/>
</dbReference>
<dbReference type="InParanoid" id="A0A059BLK0"/>
<feature type="signal peptide" evidence="1">
    <location>
        <begin position="1"/>
        <end position="30"/>
    </location>
</feature>
<evidence type="ECO:0000313" key="2">
    <source>
        <dbReference type="EMBL" id="KCW66580.1"/>
    </source>
</evidence>
<keyword evidence="1" id="KW-0732">Signal</keyword>
<evidence type="ECO:0000256" key="1">
    <source>
        <dbReference type="SAM" id="SignalP"/>
    </source>
</evidence>
<proteinExistence type="predicted"/>
<dbReference type="EMBL" id="KK198758">
    <property type="protein sequence ID" value="KCW66580.1"/>
    <property type="molecule type" value="Genomic_DNA"/>
</dbReference>
<feature type="chain" id="PRO_5001568386" description="Secreted protein" evidence="1">
    <location>
        <begin position="31"/>
        <end position="93"/>
    </location>
</feature>
<reference evidence="2" key="1">
    <citation type="submission" date="2013-07" db="EMBL/GenBank/DDBJ databases">
        <title>The genome of Eucalyptus grandis.</title>
        <authorList>
            <person name="Schmutz J."/>
            <person name="Hayes R."/>
            <person name="Myburg A."/>
            <person name="Tuskan G."/>
            <person name="Grattapaglia D."/>
            <person name="Rokhsar D.S."/>
        </authorList>
    </citation>
    <scope>NUCLEOTIDE SEQUENCE</scope>
    <source>
        <tissue evidence="2">Leaf extractions</tissue>
    </source>
</reference>
<sequence length="93" mass="10646">MAKITSAHVSTTSVGMKLWSLFLFQITVCCFGPSVEKCSVTSSCYHYFLWCYACPPLEKMTMLPEGVVRIFDRNTLDWHVQVFSFFDAELLCT</sequence>